<dbReference type="GO" id="GO:0005524">
    <property type="term" value="F:ATP binding"/>
    <property type="evidence" value="ECO:0007669"/>
    <property type="project" value="UniProtKB-UniRule"/>
</dbReference>
<evidence type="ECO:0000256" key="12">
    <source>
        <dbReference type="PROSITE-ProRule" id="PRU00409"/>
    </source>
</evidence>
<evidence type="ECO:0000256" key="10">
    <source>
        <dbReference type="ARBA" id="ARBA00023267"/>
    </source>
</evidence>
<comment type="subunit">
    <text evidence="3 13">Acetyl-CoA carboxylase is a heterohexamer of biotin carboxyl carrier protein, biotin carboxylase and the two subunits of carboxyl transferase in a 2:2 complex.</text>
</comment>
<dbReference type="Pfam" id="PF02786">
    <property type="entry name" value="CPSase_L_D2"/>
    <property type="match status" value="1"/>
</dbReference>
<keyword evidence="5 13" id="KW-0436">Ligase</keyword>
<evidence type="ECO:0000256" key="13">
    <source>
        <dbReference type="RuleBase" id="RU365063"/>
    </source>
</evidence>
<organism evidence="16 17">
    <name type="scientific">Candidatus Viridilinea mediisalina</name>
    <dbReference type="NCBI Taxonomy" id="2024553"/>
    <lineage>
        <taxon>Bacteria</taxon>
        <taxon>Bacillati</taxon>
        <taxon>Chloroflexota</taxon>
        <taxon>Chloroflexia</taxon>
        <taxon>Chloroflexales</taxon>
        <taxon>Chloroflexineae</taxon>
        <taxon>Oscillochloridaceae</taxon>
        <taxon>Candidatus Viridilinea</taxon>
    </lineage>
</organism>
<evidence type="ECO:0000259" key="14">
    <source>
        <dbReference type="PROSITE" id="PS50975"/>
    </source>
</evidence>
<dbReference type="PROSITE" id="PS00866">
    <property type="entry name" value="CPSASE_1"/>
    <property type="match status" value="1"/>
</dbReference>
<proteinExistence type="predicted"/>
<evidence type="ECO:0000259" key="15">
    <source>
        <dbReference type="PROSITE" id="PS50979"/>
    </source>
</evidence>
<keyword evidence="13" id="KW-0275">Fatty acid biosynthesis</keyword>
<feature type="domain" description="ATP-grasp" evidence="14">
    <location>
        <begin position="120"/>
        <end position="317"/>
    </location>
</feature>
<dbReference type="InterPro" id="IPR004549">
    <property type="entry name" value="Acetyl_CoA_COase_biotin_COase"/>
</dbReference>
<comment type="caution">
    <text evidence="16">The sequence shown here is derived from an EMBL/GenBank/DDBJ whole genome shotgun (WGS) entry which is preliminary data.</text>
</comment>
<reference evidence="17" key="1">
    <citation type="submission" date="2017-08" db="EMBL/GenBank/DDBJ databases">
        <authorList>
            <person name="Grouzdev D.S."/>
            <person name="Gaisin V.A."/>
            <person name="Rysina M.S."/>
            <person name="Gorlenko V.M."/>
        </authorList>
    </citation>
    <scope>NUCLEOTIDE SEQUENCE [LARGE SCALE GENOMIC DNA]</scope>
    <source>
        <strain evidence="17">Kir15-3F</strain>
    </source>
</reference>
<keyword evidence="6" id="KW-0479">Metal-binding</keyword>
<dbReference type="InterPro" id="IPR005482">
    <property type="entry name" value="Biotin_COase_C"/>
</dbReference>
<evidence type="ECO:0000256" key="2">
    <source>
        <dbReference type="ARBA" id="ARBA00004956"/>
    </source>
</evidence>
<dbReference type="PROSITE" id="PS50979">
    <property type="entry name" value="BC"/>
    <property type="match status" value="1"/>
</dbReference>
<dbReference type="InterPro" id="IPR016185">
    <property type="entry name" value="PreATP-grasp_dom_sf"/>
</dbReference>
<dbReference type="InterPro" id="IPR011054">
    <property type="entry name" value="Rudment_hybrid_motif"/>
</dbReference>
<evidence type="ECO:0000256" key="5">
    <source>
        <dbReference type="ARBA" id="ARBA00022598"/>
    </source>
</evidence>
<keyword evidence="13" id="KW-0276">Fatty acid metabolism</keyword>
<dbReference type="EC" id="6.3.4.14" evidence="4 13"/>
<comment type="function">
    <text evidence="1 13">This protein is a component of the acetyl coenzyme A carboxylase complex; first, biotin carboxylase catalyzes the carboxylation of the carrier protein and then the transcarboxylase transfers the carboxyl group to form malonyl-CoA.</text>
</comment>
<comment type="catalytic activity">
    <reaction evidence="11 13">
        <text>N(6)-biotinyl-L-lysyl-[protein] + hydrogencarbonate + ATP = N(6)-carboxybiotinyl-L-lysyl-[protein] + ADP + phosphate + H(+)</text>
        <dbReference type="Rhea" id="RHEA:13501"/>
        <dbReference type="Rhea" id="RHEA-COMP:10505"/>
        <dbReference type="Rhea" id="RHEA-COMP:10506"/>
        <dbReference type="ChEBI" id="CHEBI:15378"/>
        <dbReference type="ChEBI" id="CHEBI:17544"/>
        <dbReference type="ChEBI" id="CHEBI:30616"/>
        <dbReference type="ChEBI" id="CHEBI:43474"/>
        <dbReference type="ChEBI" id="CHEBI:83144"/>
        <dbReference type="ChEBI" id="CHEBI:83145"/>
        <dbReference type="ChEBI" id="CHEBI:456216"/>
        <dbReference type="EC" id="6.3.4.14"/>
    </reaction>
</comment>
<sequence length="459" mass="50274">MLNKVLVANRGEIAVRIVRACQELGIKSVVAFSEADRDSLAVRLADESVCIGPAQPAHSYLKPPALISAAMITGCDSVHPGYGFLSENPYFAEMCEDCNLKFIGPSAETMRMMGDKSLGRQTMRAAGVPTVPGSEGELRGVEEAVEIARQIGYPVLLKPSAGGGGRGMRVANDESDLVRAYPTARAEAEAAFGRGDLLLEKYLVKVRHVEIQVLADSYGHAIHLGERDCSAQRRHQKILEEAPSPIISPEVRAKMGADALKGVTNIGYVNAGTLEFLVDQEGNYYFIEMNTRIQVEHPVTEQVTGVDLVRWQLRIAAGEPLTLQQNDIRIAKHAIECRINAEDPERDFLPAGGEIEFYLPPGGPGVRVDSHLYAGYTPPGSYDSLLAKIITFGENRDDALNRMRRALHECVITGIKTNIPFHLILVDDPDFRAARHHTGYVAELLRRWKEERAAAEAVG</sequence>
<dbReference type="InterPro" id="IPR005479">
    <property type="entry name" value="CPAse_ATP-bd"/>
</dbReference>
<dbReference type="InterPro" id="IPR011761">
    <property type="entry name" value="ATP-grasp"/>
</dbReference>
<keyword evidence="8 12" id="KW-0067">ATP-binding</keyword>
<dbReference type="SMART" id="SM00878">
    <property type="entry name" value="Biotin_carb_C"/>
    <property type="match status" value="1"/>
</dbReference>
<dbReference type="InterPro" id="IPR011764">
    <property type="entry name" value="Biotin_carboxylation_dom"/>
</dbReference>
<dbReference type="Gene3D" id="3.30.470.20">
    <property type="entry name" value="ATP-grasp fold, B domain"/>
    <property type="match status" value="1"/>
</dbReference>
<dbReference type="PANTHER" id="PTHR48095">
    <property type="entry name" value="PYRUVATE CARBOXYLASE SUBUNIT A"/>
    <property type="match status" value="1"/>
</dbReference>
<dbReference type="NCBIfam" id="TIGR00514">
    <property type="entry name" value="accC"/>
    <property type="match status" value="1"/>
</dbReference>
<dbReference type="NCBIfam" id="NF006367">
    <property type="entry name" value="PRK08591.1"/>
    <property type="match status" value="1"/>
</dbReference>
<dbReference type="Proteomes" id="UP000220527">
    <property type="component" value="Unassembled WGS sequence"/>
</dbReference>
<dbReference type="AlphaFoldDB" id="A0A2A6REX9"/>
<dbReference type="UniPathway" id="UPA00655">
    <property type="reaction ID" value="UER00711"/>
</dbReference>
<dbReference type="PROSITE" id="PS00867">
    <property type="entry name" value="CPSASE_2"/>
    <property type="match status" value="1"/>
</dbReference>
<dbReference type="SUPFAM" id="SSF52440">
    <property type="entry name" value="PreATP-grasp domain"/>
    <property type="match status" value="1"/>
</dbReference>
<dbReference type="GO" id="GO:0004075">
    <property type="term" value="F:biotin carboxylase activity"/>
    <property type="evidence" value="ECO:0007669"/>
    <property type="project" value="UniProtKB-EC"/>
</dbReference>
<dbReference type="RefSeq" id="WP_097645705.1">
    <property type="nucleotide sequence ID" value="NZ_NQWI01000141.1"/>
</dbReference>
<keyword evidence="7 12" id="KW-0547">Nucleotide-binding</keyword>
<dbReference type="PANTHER" id="PTHR48095:SF2">
    <property type="entry name" value="BIOTIN CARBOXYLASE, CHLOROPLASTIC"/>
    <property type="match status" value="1"/>
</dbReference>
<dbReference type="EMBL" id="NQWI01000141">
    <property type="protein sequence ID" value="PDW01397.1"/>
    <property type="molecule type" value="Genomic_DNA"/>
</dbReference>
<evidence type="ECO:0000256" key="1">
    <source>
        <dbReference type="ARBA" id="ARBA00003761"/>
    </source>
</evidence>
<gene>
    <name evidence="16" type="primary">accC</name>
    <name evidence="16" type="ORF">CJ255_19185</name>
</gene>
<keyword evidence="9" id="KW-0460">Magnesium</keyword>
<keyword evidence="10 13" id="KW-0092">Biotin</keyword>
<feature type="domain" description="Biotin carboxylation" evidence="15">
    <location>
        <begin position="1"/>
        <end position="446"/>
    </location>
</feature>
<dbReference type="InterPro" id="IPR051602">
    <property type="entry name" value="ACC_Biotin_Carboxylase"/>
</dbReference>
<evidence type="ECO:0000256" key="11">
    <source>
        <dbReference type="ARBA" id="ARBA00048600"/>
    </source>
</evidence>
<keyword evidence="17" id="KW-1185">Reference proteome</keyword>
<accession>A0A2A6REX9</accession>
<dbReference type="FunFam" id="3.30.1490.20:FF:000018">
    <property type="entry name" value="Biotin carboxylase"/>
    <property type="match status" value="1"/>
</dbReference>
<evidence type="ECO:0000256" key="3">
    <source>
        <dbReference type="ARBA" id="ARBA00011750"/>
    </source>
</evidence>
<evidence type="ECO:0000256" key="8">
    <source>
        <dbReference type="ARBA" id="ARBA00022840"/>
    </source>
</evidence>
<keyword evidence="13" id="KW-0443">Lipid metabolism</keyword>
<comment type="pathway">
    <text evidence="2 13">Lipid metabolism; malonyl-CoA biosynthesis; malonyl-CoA from acetyl-CoA: step 1/1.</text>
</comment>
<keyword evidence="13" id="KW-0444">Lipid biosynthesis</keyword>
<dbReference type="SUPFAM" id="SSF51246">
    <property type="entry name" value="Rudiment single hybrid motif"/>
    <property type="match status" value="1"/>
</dbReference>
<evidence type="ECO:0000256" key="9">
    <source>
        <dbReference type="ARBA" id="ARBA00022842"/>
    </source>
</evidence>
<dbReference type="InterPro" id="IPR005481">
    <property type="entry name" value="BC-like_N"/>
</dbReference>
<dbReference type="Pfam" id="PF02785">
    <property type="entry name" value="Biotin_carb_C"/>
    <property type="match status" value="1"/>
</dbReference>
<evidence type="ECO:0000256" key="4">
    <source>
        <dbReference type="ARBA" id="ARBA00013263"/>
    </source>
</evidence>
<dbReference type="SUPFAM" id="SSF56059">
    <property type="entry name" value="Glutathione synthetase ATP-binding domain-like"/>
    <property type="match status" value="1"/>
</dbReference>
<protein>
    <recommendedName>
        <fullName evidence="4 13">Biotin carboxylase</fullName>
        <ecNumber evidence="4 13">6.3.4.14</ecNumber>
    </recommendedName>
    <alternativeName>
        <fullName evidence="13">Acetyl-coenzyme A carboxylase biotin carboxylase subunit A</fullName>
    </alternativeName>
</protein>
<evidence type="ECO:0000256" key="6">
    <source>
        <dbReference type="ARBA" id="ARBA00022723"/>
    </source>
</evidence>
<dbReference type="OrthoDB" id="9807469at2"/>
<evidence type="ECO:0000313" key="17">
    <source>
        <dbReference type="Proteomes" id="UP000220527"/>
    </source>
</evidence>
<dbReference type="GO" id="GO:0006633">
    <property type="term" value="P:fatty acid biosynthetic process"/>
    <property type="evidence" value="ECO:0007669"/>
    <property type="project" value="UniProtKB-KW"/>
</dbReference>
<dbReference type="Pfam" id="PF00289">
    <property type="entry name" value="Biotin_carb_N"/>
    <property type="match status" value="1"/>
</dbReference>
<dbReference type="GO" id="GO:2001295">
    <property type="term" value="P:malonyl-CoA biosynthetic process"/>
    <property type="evidence" value="ECO:0007669"/>
    <property type="project" value="UniProtKB-UniPathway"/>
</dbReference>
<evidence type="ECO:0000256" key="7">
    <source>
        <dbReference type="ARBA" id="ARBA00022741"/>
    </source>
</evidence>
<dbReference type="PROSITE" id="PS50975">
    <property type="entry name" value="ATP_GRASP"/>
    <property type="match status" value="1"/>
</dbReference>
<dbReference type="GO" id="GO:0046872">
    <property type="term" value="F:metal ion binding"/>
    <property type="evidence" value="ECO:0007669"/>
    <property type="project" value="UniProtKB-KW"/>
</dbReference>
<dbReference type="FunFam" id="3.40.50.20:FF:000010">
    <property type="entry name" value="Propionyl-CoA carboxylase subunit alpha"/>
    <property type="match status" value="1"/>
</dbReference>
<evidence type="ECO:0000313" key="16">
    <source>
        <dbReference type="EMBL" id="PDW01397.1"/>
    </source>
</evidence>
<name>A0A2A6REX9_9CHLR</name>